<feature type="domain" description="Ketoreductase" evidence="4">
    <location>
        <begin position="9"/>
        <end position="186"/>
    </location>
</feature>
<dbReference type="PANTHER" id="PTHR44196:SF1">
    <property type="entry name" value="DEHYDROGENASE_REDUCTASE SDR FAMILY MEMBER 7B"/>
    <property type="match status" value="1"/>
</dbReference>
<dbReference type="EMBL" id="CP117451">
    <property type="protein sequence ID" value="WLG98929.1"/>
    <property type="molecule type" value="Genomic_DNA"/>
</dbReference>
<gene>
    <name evidence="5" type="ORF">PSH92_16200</name>
</gene>
<dbReference type="PRINTS" id="PR00080">
    <property type="entry name" value="SDRFAMILY"/>
</dbReference>
<dbReference type="RefSeq" id="WP_305467354.1">
    <property type="nucleotide sequence ID" value="NZ_CP117425.1"/>
</dbReference>
<dbReference type="InterPro" id="IPR057326">
    <property type="entry name" value="KR_dom"/>
</dbReference>
<dbReference type="PRINTS" id="PR00081">
    <property type="entry name" value="GDHRDH"/>
</dbReference>
<keyword evidence="6" id="KW-1185">Reference proteome</keyword>
<comment type="similarity">
    <text evidence="1 3">Belongs to the short-chain dehydrogenases/reductases (SDR) family.</text>
</comment>
<evidence type="ECO:0000313" key="5">
    <source>
        <dbReference type="EMBL" id="WLG98929.1"/>
    </source>
</evidence>
<accession>A0ABY9F9R9</accession>
<evidence type="ECO:0000313" key="6">
    <source>
        <dbReference type="Proteomes" id="UP001224838"/>
    </source>
</evidence>
<dbReference type="InterPro" id="IPR002347">
    <property type="entry name" value="SDR_fam"/>
</dbReference>
<organism evidence="5 6">
    <name type="scientific">Pseudomonas beijingensis</name>
    <dbReference type="NCBI Taxonomy" id="2954101"/>
    <lineage>
        <taxon>Bacteria</taxon>
        <taxon>Pseudomonadati</taxon>
        <taxon>Pseudomonadota</taxon>
        <taxon>Gammaproteobacteria</taxon>
        <taxon>Pseudomonadales</taxon>
        <taxon>Pseudomonadaceae</taxon>
        <taxon>Pseudomonas</taxon>
    </lineage>
</organism>
<dbReference type="SUPFAM" id="SSF51735">
    <property type="entry name" value="NAD(P)-binding Rossmann-fold domains"/>
    <property type="match status" value="1"/>
</dbReference>
<sequence length="284" mass="30410">MKNYSLNDRVIAITGATGGLGRAAAQALRDKGAKLVLLDLDPDSLNAMAVTLGGPDVAAGWVANVRSIESLETALKEAAQHFGAIDVVVAGAGVSSVVALEYIDPATFERVIDINLNGVARAFRAALPYVKARQGYLLAISSMAAFVHSPLNTAYTASKAGVWALCDSLRLELRQHGVGVGSFHPTFFQTPMMEAVIDGPSSTLVWNNHRGIWQFVALEQVVAALVECIEQRHDLVTVPRSQGLVAKAPGLLRRLIEWIGFDPRKVAEAVRLSDEGKTWSGLNE</sequence>
<dbReference type="SMART" id="SM00822">
    <property type="entry name" value="PKS_KR"/>
    <property type="match status" value="1"/>
</dbReference>
<evidence type="ECO:0000256" key="2">
    <source>
        <dbReference type="ARBA" id="ARBA00023002"/>
    </source>
</evidence>
<evidence type="ECO:0000256" key="1">
    <source>
        <dbReference type="ARBA" id="ARBA00006484"/>
    </source>
</evidence>
<dbReference type="InterPro" id="IPR020904">
    <property type="entry name" value="Sc_DH/Rdtase_CS"/>
</dbReference>
<protein>
    <submittedName>
        <fullName evidence="5">SDR family NAD(P)-dependent oxidoreductase</fullName>
    </submittedName>
</protein>
<proteinExistence type="inferred from homology"/>
<name>A0ABY9F9R9_9PSED</name>
<dbReference type="CDD" id="cd05233">
    <property type="entry name" value="SDR_c"/>
    <property type="match status" value="1"/>
</dbReference>
<dbReference type="Gene3D" id="3.40.50.720">
    <property type="entry name" value="NAD(P)-binding Rossmann-like Domain"/>
    <property type="match status" value="1"/>
</dbReference>
<evidence type="ECO:0000259" key="4">
    <source>
        <dbReference type="SMART" id="SM00822"/>
    </source>
</evidence>
<keyword evidence="2" id="KW-0560">Oxidoreductase</keyword>
<reference evidence="5 6" key="1">
    <citation type="submission" date="2023-02" db="EMBL/GenBank/DDBJ databases">
        <title>Evolution of Hrp T3SS in non-pathogenic Pseudomonas fluorescens.</title>
        <authorList>
            <person name="Liao K."/>
            <person name="Wei H."/>
            <person name="Gu Y."/>
        </authorList>
    </citation>
    <scope>NUCLEOTIDE SEQUENCE [LARGE SCALE GENOMIC DNA]</scope>
    <source>
        <strain evidence="5 6">FP2034</strain>
    </source>
</reference>
<evidence type="ECO:0000256" key="3">
    <source>
        <dbReference type="RuleBase" id="RU000363"/>
    </source>
</evidence>
<dbReference type="PANTHER" id="PTHR44196">
    <property type="entry name" value="DEHYDROGENASE/REDUCTASE SDR FAMILY MEMBER 7B"/>
    <property type="match status" value="1"/>
</dbReference>
<dbReference type="Proteomes" id="UP001224838">
    <property type="component" value="Chromosome"/>
</dbReference>
<dbReference type="PROSITE" id="PS00061">
    <property type="entry name" value="ADH_SHORT"/>
    <property type="match status" value="1"/>
</dbReference>
<dbReference type="InterPro" id="IPR036291">
    <property type="entry name" value="NAD(P)-bd_dom_sf"/>
</dbReference>
<dbReference type="Pfam" id="PF00106">
    <property type="entry name" value="adh_short"/>
    <property type="match status" value="1"/>
</dbReference>